<evidence type="ECO:0000256" key="6">
    <source>
        <dbReference type="ARBA" id="ARBA00022729"/>
    </source>
</evidence>
<keyword evidence="7" id="KW-0677">Repeat</keyword>
<name>A0A9J8A9X7_CYPCA</name>
<dbReference type="Gene3D" id="2.60.120.200">
    <property type="match status" value="6"/>
</dbReference>
<feature type="region of interest" description="Disordered" evidence="15">
    <location>
        <begin position="1393"/>
        <end position="1425"/>
    </location>
</feature>
<evidence type="ECO:0000256" key="8">
    <source>
        <dbReference type="ARBA" id="ARBA00022837"/>
    </source>
</evidence>
<evidence type="ECO:0000256" key="3">
    <source>
        <dbReference type="ARBA" id="ARBA00022536"/>
    </source>
</evidence>
<feature type="domain" description="Laminin G" evidence="18">
    <location>
        <begin position="1098"/>
        <end position="1298"/>
    </location>
</feature>
<feature type="signal peptide" evidence="17">
    <location>
        <begin position="1"/>
        <end position="23"/>
    </location>
</feature>
<organism evidence="20 21">
    <name type="scientific">Cyprinus carpio carpio</name>
    <dbReference type="NCBI Taxonomy" id="630221"/>
    <lineage>
        <taxon>Eukaryota</taxon>
        <taxon>Metazoa</taxon>
        <taxon>Chordata</taxon>
        <taxon>Craniata</taxon>
        <taxon>Vertebrata</taxon>
        <taxon>Euteleostomi</taxon>
        <taxon>Actinopterygii</taxon>
        <taxon>Neopterygii</taxon>
        <taxon>Teleostei</taxon>
        <taxon>Ostariophysi</taxon>
        <taxon>Cypriniformes</taxon>
        <taxon>Cyprinidae</taxon>
        <taxon>Cyprininae</taxon>
        <taxon>Cyprinus</taxon>
    </lineage>
</organism>
<evidence type="ECO:0000259" key="18">
    <source>
        <dbReference type="PROSITE" id="PS50025"/>
    </source>
</evidence>
<evidence type="ECO:0000256" key="10">
    <source>
        <dbReference type="ARBA" id="ARBA00022989"/>
    </source>
</evidence>
<evidence type="ECO:0000313" key="21">
    <source>
        <dbReference type="Proteomes" id="UP001108240"/>
    </source>
</evidence>
<comment type="caution">
    <text evidence="14">Lacks conserved residue(s) required for the propagation of feature annotation.</text>
</comment>
<dbReference type="PROSITE" id="PS50026">
    <property type="entry name" value="EGF_3"/>
    <property type="match status" value="3"/>
</dbReference>
<dbReference type="FunFam" id="2.10.25.10:FF:000029">
    <property type="entry name" value="neurexin-1 isoform X1"/>
    <property type="match status" value="1"/>
</dbReference>
<feature type="compositionally biased region" description="Polar residues" evidence="15">
    <location>
        <begin position="1403"/>
        <end position="1425"/>
    </location>
</feature>
<dbReference type="InterPro" id="IPR001791">
    <property type="entry name" value="Laminin_G"/>
</dbReference>
<keyword evidence="11 16" id="KW-0472">Membrane</keyword>
<dbReference type="SUPFAM" id="SSF49899">
    <property type="entry name" value="Concanavalin A-like lectins/glucanases"/>
    <property type="match status" value="6"/>
</dbReference>
<evidence type="ECO:0000256" key="1">
    <source>
        <dbReference type="ARBA" id="ARBA00004479"/>
    </source>
</evidence>
<dbReference type="FunFam" id="2.60.120.200:FF:000001">
    <property type="entry name" value="neurexin-1 isoform X1"/>
    <property type="match status" value="1"/>
</dbReference>
<evidence type="ECO:0000256" key="2">
    <source>
        <dbReference type="ARBA" id="ARBA00010241"/>
    </source>
</evidence>
<feature type="region of interest" description="Disordered" evidence="15">
    <location>
        <begin position="1545"/>
        <end position="1577"/>
    </location>
</feature>
<evidence type="ECO:0000256" key="9">
    <source>
        <dbReference type="ARBA" id="ARBA00022889"/>
    </source>
</evidence>
<dbReference type="CDD" id="cd00054">
    <property type="entry name" value="EGF_CA"/>
    <property type="match status" value="2"/>
</dbReference>
<dbReference type="PANTHER" id="PTHR15036">
    <property type="entry name" value="PIKACHURIN-LIKE PROTEIN"/>
    <property type="match status" value="1"/>
</dbReference>
<dbReference type="GO" id="GO:0016020">
    <property type="term" value="C:membrane"/>
    <property type="evidence" value="ECO:0007669"/>
    <property type="project" value="UniProtKB-SubCell"/>
</dbReference>
<dbReference type="GO" id="GO:0046872">
    <property type="term" value="F:metal ion binding"/>
    <property type="evidence" value="ECO:0007669"/>
    <property type="project" value="UniProtKB-KW"/>
</dbReference>
<evidence type="ECO:0000256" key="7">
    <source>
        <dbReference type="ARBA" id="ARBA00022737"/>
    </source>
</evidence>
<keyword evidence="10 16" id="KW-1133">Transmembrane helix</keyword>
<dbReference type="Proteomes" id="UP001108240">
    <property type="component" value="Unplaced"/>
</dbReference>
<dbReference type="FunFam" id="2.60.120.200:FF:000007">
    <property type="entry name" value="neurexin-1 isoform X1"/>
    <property type="match status" value="1"/>
</dbReference>
<dbReference type="FunFam" id="2.60.120.200:FF:000005">
    <property type="entry name" value="neurexin-1 isoform X1"/>
    <property type="match status" value="1"/>
</dbReference>
<protein>
    <submittedName>
        <fullName evidence="20">Neurexin 3a</fullName>
    </submittedName>
</protein>
<keyword evidence="4 16" id="KW-0812">Transmembrane</keyword>
<comment type="subcellular location">
    <subcellularLocation>
        <location evidence="1">Membrane</location>
        <topology evidence="1">Single-pass type I membrane protein</topology>
    </subcellularLocation>
</comment>
<feature type="domain" description="EGF-like" evidence="19">
    <location>
        <begin position="642"/>
        <end position="679"/>
    </location>
</feature>
<dbReference type="InterPro" id="IPR013320">
    <property type="entry name" value="ConA-like_dom_sf"/>
</dbReference>
<keyword evidence="6 17" id="KW-0732">Signal</keyword>
<dbReference type="CDD" id="cd00110">
    <property type="entry name" value="LamG"/>
    <property type="match status" value="6"/>
</dbReference>
<feature type="domain" description="EGF-like" evidence="19">
    <location>
        <begin position="1057"/>
        <end position="1094"/>
    </location>
</feature>
<dbReference type="SMART" id="SM00181">
    <property type="entry name" value="EGF"/>
    <property type="match status" value="3"/>
</dbReference>
<proteinExistence type="inferred from homology"/>
<dbReference type="Gene3D" id="2.10.25.10">
    <property type="entry name" value="Laminin"/>
    <property type="match status" value="3"/>
</dbReference>
<feature type="domain" description="EGF-like" evidence="19">
    <location>
        <begin position="194"/>
        <end position="231"/>
    </location>
</feature>
<feature type="region of interest" description="Disordered" evidence="15">
    <location>
        <begin position="1328"/>
        <end position="1351"/>
    </location>
</feature>
<evidence type="ECO:0000256" key="14">
    <source>
        <dbReference type="PROSITE-ProRule" id="PRU00076"/>
    </source>
</evidence>
<dbReference type="FunFam" id="2.60.120.200:FF:000003">
    <property type="entry name" value="neurexin-1 isoform X1"/>
    <property type="match status" value="1"/>
</dbReference>
<evidence type="ECO:0000256" key="17">
    <source>
        <dbReference type="SAM" id="SignalP"/>
    </source>
</evidence>
<keyword evidence="8" id="KW-0106">Calcium</keyword>
<dbReference type="PANTHER" id="PTHR15036:SF57">
    <property type="entry name" value="NEUREXIN-3"/>
    <property type="match status" value="1"/>
</dbReference>
<comment type="similarity">
    <text evidence="2">Belongs to the neurexin family.</text>
</comment>
<evidence type="ECO:0000256" key="4">
    <source>
        <dbReference type="ARBA" id="ARBA00022692"/>
    </source>
</evidence>
<dbReference type="FunFam" id="2.10.25.10:FF:000015">
    <property type="entry name" value="neurexin-1 isoform X1"/>
    <property type="match status" value="1"/>
</dbReference>
<dbReference type="SMART" id="SM00282">
    <property type="entry name" value="LamG"/>
    <property type="match status" value="6"/>
</dbReference>
<keyword evidence="5" id="KW-0479">Metal-binding</keyword>
<feature type="domain" description="Laminin G" evidence="18">
    <location>
        <begin position="870"/>
        <end position="1045"/>
    </location>
</feature>
<reference evidence="20" key="1">
    <citation type="submission" date="2025-08" db="UniProtKB">
        <authorList>
            <consortium name="Ensembl"/>
        </authorList>
    </citation>
    <scope>IDENTIFICATION</scope>
</reference>
<feature type="chain" id="PRO_5039914243" evidence="17">
    <location>
        <begin position="24"/>
        <end position="1577"/>
    </location>
</feature>
<dbReference type="InterPro" id="IPR003585">
    <property type="entry name" value="Neurexin-like"/>
</dbReference>
<feature type="domain" description="Laminin G" evidence="18">
    <location>
        <begin position="23"/>
        <end position="198"/>
    </location>
</feature>
<dbReference type="GeneTree" id="ENSGT00940000154618"/>
<feature type="transmembrane region" description="Helical" evidence="16">
    <location>
        <begin position="1504"/>
        <end position="1524"/>
    </location>
</feature>
<dbReference type="GO" id="GO:0007155">
    <property type="term" value="P:cell adhesion"/>
    <property type="evidence" value="ECO:0007669"/>
    <property type="project" value="UniProtKB-KW"/>
</dbReference>
<dbReference type="Ensembl" id="ENSCCRT00000135534.1">
    <property type="protein sequence ID" value="ENSCCRP00000140823.1"/>
    <property type="gene ID" value="ENSCCRG00000035889.2"/>
</dbReference>
<evidence type="ECO:0000256" key="13">
    <source>
        <dbReference type="ARBA" id="ARBA00054347"/>
    </source>
</evidence>
<accession>A0A9J8A9X7</accession>
<dbReference type="PROSITE" id="PS50025">
    <property type="entry name" value="LAM_G_DOMAIN"/>
    <property type="match status" value="6"/>
</dbReference>
<keyword evidence="3 14" id="KW-0245">EGF-like domain</keyword>
<feature type="domain" description="Laminin G" evidence="18">
    <location>
        <begin position="684"/>
        <end position="856"/>
    </location>
</feature>
<keyword evidence="12" id="KW-1015">Disulfide bond</keyword>
<evidence type="ECO:0000259" key="19">
    <source>
        <dbReference type="PROSITE" id="PS50026"/>
    </source>
</evidence>
<dbReference type="InterPro" id="IPR000742">
    <property type="entry name" value="EGF"/>
</dbReference>
<evidence type="ECO:0000256" key="11">
    <source>
        <dbReference type="ARBA" id="ARBA00023136"/>
    </source>
</evidence>
<feature type="domain" description="Laminin G" evidence="18">
    <location>
        <begin position="257"/>
        <end position="439"/>
    </location>
</feature>
<comment type="function">
    <text evidence="13">Neuronal cell surface protein that may be involved in cell recognition and cell adhesion.</text>
</comment>
<dbReference type="FunFam" id="2.60.120.200:FF:000004">
    <property type="entry name" value="neurexin-1 isoform X1"/>
    <property type="match status" value="1"/>
</dbReference>
<dbReference type="GO" id="GO:0002040">
    <property type="term" value="P:sprouting angiogenesis"/>
    <property type="evidence" value="ECO:0007669"/>
    <property type="project" value="UniProtKB-ARBA"/>
</dbReference>
<evidence type="ECO:0000313" key="20">
    <source>
        <dbReference type="Ensembl" id="ENSCCRP00000140823.1"/>
    </source>
</evidence>
<evidence type="ECO:0000256" key="5">
    <source>
        <dbReference type="ARBA" id="ARBA00022723"/>
    </source>
</evidence>
<evidence type="ECO:0000256" key="12">
    <source>
        <dbReference type="ARBA" id="ARBA00023157"/>
    </source>
</evidence>
<reference evidence="20" key="2">
    <citation type="submission" date="2025-09" db="UniProtKB">
        <authorList>
            <consortium name="Ensembl"/>
        </authorList>
    </citation>
    <scope>IDENTIFICATION</scope>
</reference>
<evidence type="ECO:0000256" key="15">
    <source>
        <dbReference type="SAM" id="MobiDB-lite"/>
    </source>
</evidence>
<feature type="domain" description="Laminin G" evidence="18">
    <location>
        <begin position="446"/>
        <end position="638"/>
    </location>
</feature>
<evidence type="ECO:0000256" key="16">
    <source>
        <dbReference type="SAM" id="Phobius"/>
    </source>
</evidence>
<sequence length="1577" mass="174466">MNFFRFIVQLQLLISTLLGPCLGLEFTGSQGQWARYLRWDASARSDLSFQFKTDVSTALILYFDDGGFCDFLQLMVVEGKLQLQFSIDCAETTVVSDKQVNDSSWHSATLSRYNLRTVLVLDGVSKSGEVQPQRQYMKIDSDLFLGGVPQDIHISVLTLPTVKDLPAFKGIIREIKYNNKEPILVSSQRVRMDIEGICMENPCENGGTCSIVDGDPLCDCSKTEYVGRFCNEEANSIPGFAHMMADQAKGKAREENVATFRGSEYFCYDLSQNPIQSSSDEITLSFKTWQRNGLILHTGKSADYVNLALKDGAVSLVINLGSGAFEAIVEPVNGKFNDNTWHDVKVTRNLRQVTISVDGILTTTGYTQEDYTMLGSDDFFYVGGSPSTADLPGSPVSNNFMGCLKEVVYKNNDIRLELSRLARIVDPKMKIQGDVVFKCENVATLDPISFETPEAYISLPKWNTKRMGSISFDFRTTEPNGLILFTHGKPQERKDARSQKNTKVDFFAVELLDGSLYLLLDMGSGTIKVKATQNKVNDGAWYHVDIQRDGRSGTISVNSRRTPFTASGENEILDLEGDMYLGGLPDNRGGLILPTELWTAMLNYGYVGCIRDLFIDGRSKDIRQIAEAQNGAGIKPSCNKMPGKQCDSYPCKNKGVCKEGWNRFICDCTGTGYWSRTCEREASILSYDGSMYMKVVMPTVMHTEAEDVSLRFMSQRAYGLLMATTSRDSADTLRLELDGSRVKLTVNLDCIRINCNTSKGPETLYAGQKLNDNEWHTVRVIRRGKSYKLTVDDDVAEGQMVGDHTRLEFHNVETGVMTERRFISMIPSSFIGHLQSLKFNGMLYIDLCKNGDIDYCELNARFGMRSIIADPVTFKSKSSYLSLATLQAYTSMHLFFQFKTTSPDGFILFNSGDGSDFIAVELVKGYIHYVFDLGNGPNVIKGNSDRALHDNQWHNVVITRDNSNVHTLKVDAKAVSQVVNGAKNLDLKGDLYIAGLGPNMFNSLPKLVASRDGFKGCLASVDLNGRLPDLINDALFRSGQIERGCEVGFTKADLQGPSTTCQEDSCANMGICIQQWENYTCDCSMTSYTGTQCNDPGTTYIFGKGGGLITFNWPANERPSTRTDRLTVGFSTSLKDGILIRIDSAPGLGDYLMLHIEQGKIGVTFNIGTSDITVQESSSAVNDGKYHVVRFTRNGGNATLQVDNWAINEHFPSGNSDNERIQMANKKIPFKYARPVEEWLQEKGRKLTIFNTQATITIGGSDHKRPFQGQLSGLYYNGLKVLNMAAQGNPNIKINGSVRLVGEVPSAGSARTTALPPEMSTTFIETTTTMSTTTTRKHRTPPTIQTTDDMVSSAECSSDDEDFAECEGHAGGLDKTLSSSTFEGGYKAHAPKWGSKDFRPNKVSDSGRTTTTSFSPKLSRSTTTYMPPKLPAGKMNHRELKPQPDIVLLPLPTSYEVDNTKLRSPLITSPMFRNVPTAIPTEPGIRRVPGASEVVRESSSTTGMVVGIVAAAALCILILLYAMYKYRNRDEGSYQVDETRNYITNSAQSNGAVMKDKQQSAKSGNKKQKNKDKEYYV</sequence>
<dbReference type="InterPro" id="IPR050372">
    <property type="entry name" value="Neurexin-related_CASP"/>
</dbReference>
<dbReference type="Pfam" id="PF02210">
    <property type="entry name" value="Laminin_G_2"/>
    <property type="match status" value="6"/>
</dbReference>
<keyword evidence="21" id="KW-1185">Reference proteome</keyword>
<keyword evidence="9" id="KW-0130">Cell adhesion</keyword>
<dbReference type="SMART" id="SM00294">
    <property type="entry name" value="4.1m"/>
    <property type="match status" value="1"/>
</dbReference>